<dbReference type="PANTHER" id="PTHR37792:SF1">
    <property type="entry name" value="RIBONUCLEASE MRP PROTEIN SUBUNIT RMP1"/>
    <property type="match status" value="1"/>
</dbReference>
<dbReference type="CDD" id="cd22573">
    <property type="entry name" value="RMP1_RBD"/>
    <property type="match status" value="1"/>
</dbReference>
<dbReference type="Pfam" id="PF20945">
    <property type="entry name" value="RMP1"/>
    <property type="match status" value="1"/>
</dbReference>
<dbReference type="RefSeq" id="XP_007755472.1">
    <property type="nucleotide sequence ID" value="XM_007757282.1"/>
</dbReference>
<dbReference type="AlphaFoldDB" id="W9W4B5"/>
<feature type="compositionally biased region" description="Basic residues" evidence="1">
    <location>
        <begin position="320"/>
        <end position="332"/>
    </location>
</feature>
<feature type="region of interest" description="Disordered" evidence="1">
    <location>
        <begin position="224"/>
        <end position="264"/>
    </location>
</feature>
<evidence type="ECO:0000259" key="2">
    <source>
        <dbReference type="Pfam" id="PF20945"/>
    </source>
</evidence>
<evidence type="ECO:0000313" key="4">
    <source>
        <dbReference type="Proteomes" id="UP000019473"/>
    </source>
</evidence>
<dbReference type="GO" id="GO:0000466">
    <property type="term" value="P:maturation of 5.8S rRNA from tricistronic rRNA transcript (SSU-rRNA, 5.8S rRNA, LSU-rRNA)"/>
    <property type="evidence" value="ECO:0007669"/>
    <property type="project" value="TreeGrafter"/>
</dbReference>
<dbReference type="InterPro" id="IPR047204">
    <property type="entry name" value="RMP1_RBD"/>
</dbReference>
<dbReference type="GO" id="GO:0000172">
    <property type="term" value="C:ribonuclease MRP complex"/>
    <property type="evidence" value="ECO:0007669"/>
    <property type="project" value="InterPro"/>
</dbReference>
<feature type="region of interest" description="Disordered" evidence="1">
    <location>
        <begin position="85"/>
        <end position="109"/>
    </location>
</feature>
<feature type="compositionally biased region" description="Polar residues" evidence="1">
    <location>
        <begin position="89"/>
        <end position="100"/>
    </location>
</feature>
<dbReference type="GO" id="GO:0042134">
    <property type="term" value="F:rRNA primary transcript binding"/>
    <property type="evidence" value="ECO:0007669"/>
    <property type="project" value="InterPro"/>
</dbReference>
<organism evidence="3 4">
    <name type="scientific">Cladophialophora yegresii CBS 114405</name>
    <dbReference type="NCBI Taxonomy" id="1182544"/>
    <lineage>
        <taxon>Eukaryota</taxon>
        <taxon>Fungi</taxon>
        <taxon>Dikarya</taxon>
        <taxon>Ascomycota</taxon>
        <taxon>Pezizomycotina</taxon>
        <taxon>Eurotiomycetes</taxon>
        <taxon>Chaetothyriomycetidae</taxon>
        <taxon>Chaetothyriales</taxon>
        <taxon>Herpotrichiellaceae</taxon>
        <taxon>Cladophialophora</taxon>
    </lineage>
</organism>
<accession>W9W4B5</accession>
<dbReference type="InterPro" id="IPR047205">
    <property type="entry name" value="RMP1"/>
</dbReference>
<dbReference type="GO" id="GO:0000294">
    <property type="term" value="P:nuclear-transcribed mRNA catabolic process, RNase MRP-dependent"/>
    <property type="evidence" value="ECO:0007669"/>
    <property type="project" value="TreeGrafter"/>
</dbReference>
<dbReference type="GeneID" id="19177857"/>
<proteinExistence type="predicted"/>
<evidence type="ECO:0000256" key="1">
    <source>
        <dbReference type="SAM" id="MobiDB-lite"/>
    </source>
</evidence>
<dbReference type="VEuPathDB" id="FungiDB:A1O7_03258"/>
<feature type="compositionally biased region" description="Basic and acidic residues" evidence="1">
    <location>
        <begin position="226"/>
        <end position="238"/>
    </location>
</feature>
<dbReference type="PANTHER" id="PTHR37792">
    <property type="entry name" value="RIBONUCLEASE MRP PROTEIN SUBUNIT RMP1"/>
    <property type="match status" value="1"/>
</dbReference>
<feature type="region of interest" description="Disordered" evidence="1">
    <location>
        <begin position="1"/>
        <end position="20"/>
    </location>
</feature>
<gene>
    <name evidence="3" type="ORF">A1O7_03258</name>
</gene>
<keyword evidence="4" id="KW-1185">Reference proteome</keyword>
<protein>
    <recommendedName>
        <fullName evidence="2">RNase MRP protein 1 RNA binding domain-containing protein</fullName>
    </recommendedName>
</protein>
<reference evidence="3 4" key="1">
    <citation type="submission" date="2013-03" db="EMBL/GenBank/DDBJ databases">
        <title>The Genome Sequence of Cladophialophora yegresii CBS 114405.</title>
        <authorList>
            <consortium name="The Broad Institute Genomics Platform"/>
            <person name="Cuomo C."/>
            <person name="de Hoog S."/>
            <person name="Gorbushina A."/>
            <person name="Walker B."/>
            <person name="Young S.K."/>
            <person name="Zeng Q."/>
            <person name="Gargeya S."/>
            <person name="Fitzgerald M."/>
            <person name="Haas B."/>
            <person name="Abouelleil A."/>
            <person name="Allen A.W."/>
            <person name="Alvarado L."/>
            <person name="Arachchi H.M."/>
            <person name="Berlin A.M."/>
            <person name="Chapman S.B."/>
            <person name="Gainer-Dewar J."/>
            <person name="Goldberg J."/>
            <person name="Griggs A."/>
            <person name="Gujja S."/>
            <person name="Hansen M."/>
            <person name="Howarth C."/>
            <person name="Imamovic A."/>
            <person name="Ireland A."/>
            <person name="Larimer J."/>
            <person name="McCowan C."/>
            <person name="Murphy C."/>
            <person name="Pearson M."/>
            <person name="Poon T.W."/>
            <person name="Priest M."/>
            <person name="Roberts A."/>
            <person name="Saif S."/>
            <person name="Shea T."/>
            <person name="Sisk P."/>
            <person name="Sykes S."/>
            <person name="Wortman J."/>
            <person name="Nusbaum C."/>
            <person name="Birren B."/>
        </authorList>
    </citation>
    <scope>NUCLEOTIDE SEQUENCE [LARGE SCALE GENOMIC DNA]</scope>
    <source>
        <strain evidence="3 4">CBS 114405</strain>
    </source>
</reference>
<dbReference type="EMBL" id="AMGW01000002">
    <property type="protein sequence ID" value="EXJ62818.1"/>
    <property type="molecule type" value="Genomic_DNA"/>
</dbReference>
<feature type="domain" description="RNase MRP protein 1 RNA binding" evidence="2">
    <location>
        <begin position="46"/>
        <end position="156"/>
    </location>
</feature>
<dbReference type="OrthoDB" id="5414547at2759"/>
<dbReference type="Proteomes" id="UP000019473">
    <property type="component" value="Unassembled WGS sequence"/>
</dbReference>
<dbReference type="HOGENOM" id="CLU_031977_1_0_1"/>
<name>W9W4B5_9EURO</name>
<feature type="region of interest" description="Disordered" evidence="1">
    <location>
        <begin position="283"/>
        <end position="343"/>
    </location>
</feature>
<evidence type="ECO:0000313" key="3">
    <source>
        <dbReference type="EMBL" id="EXJ62818.1"/>
    </source>
</evidence>
<dbReference type="STRING" id="1182544.W9W4B5"/>
<sequence length="343" mass="37868">MSVLNRHANGKGTGADVKTNIRHSARPLTSDSEGNITTLSFAKSLLGKIWVRNKNQHRTQPWWRTLSSLRKATSRLTALEDEERRLKSETQLAGSHTSGQHARKRFERESQLRTEEEAWMQWIREVLLPKAYLGFSSLVGDTQFANLGVVLVGVLADIVSVTGAPEPVKGRGDGPGDAKMTETQRLQEMVATGEARRLEATSLRVTGLQSGELVERQYDSDDLGEIVERDTSEGDAKKRQILRSNENKKVTNTPSDRGDLRRPSPAAVIPKMLKQENLATQKIEAASARRQPDVGRTMLPNETFPRGKSESATNGAGKVGKPKQGKPRKKNKNAIDDLFAGLT</sequence>
<comment type="caution">
    <text evidence="3">The sequence shown here is derived from an EMBL/GenBank/DDBJ whole genome shotgun (WGS) entry which is preliminary data.</text>
</comment>